<accession>A0A914YRY1</accession>
<protein>
    <submittedName>
        <fullName evidence="2">Uncharacterized protein</fullName>
    </submittedName>
</protein>
<proteinExistence type="predicted"/>
<evidence type="ECO:0000313" key="2">
    <source>
        <dbReference type="WBParaSite" id="PSU_v2.g2934.t1"/>
    </source>
</evidence>
<evidence type="ECO:0000313" key="1">
    <source>
        <dbReference type="Proteomes" id="UP000887577"/>
    </source>
</evidence>
<sequence>MQSQLNDPWKIRLLSNYIRSFERNRPKKWFQEEQTNNFTCKDSYGRYIPMPLGVQRCFIQHHSIIDQQNNITFNQTQESGTFATPIFNVISEYSCADSFSWKPYSPPSTTSSSMASKILNDQECAVKVSLTTMHFFCCCYLNGNLCGEVGRLTGQGLTCPQLSMDATLTFDERTWEYTETENVEERISAENLVLQHQCHMRISLRRPKRDPIIHTSLSLVKNDDDICGLMFTKQFLINHECVHFERQCYTDVDDELIYCCRFEDSKERSGSEDKILSIHSIYAKYVSDGFEEHLTPYKRCLRPFSRNNNLTQYCVYFYDKIMNRFVNIQIDENYRISNSVNQKIQNFLNDDSQDLIYIEGELNKKDKRVTQCDEAESLSNLPFWYRPTVAMFKCFTNVNDTERCDDFVQNGTIIEEVKKRVEDQVRV</sequence>
<reference evidence="2" key="1">
    <citation type="submission" date="2022-11" db="UniProtKB">
        <authorList>
            <consortium name="WormBaseParasite"/>
        </authorList>
    </citation>
    <scope>IDENTIFICATION</scope>
</reference>
<dbReference type="AlphaFoldDB" id="A0A914YRY1"/>
<keyword evidence="1" id="KW-1185">Reference proteome</keyword>
<organism evidence="1 2">
    <name type="scientific">Panagrolaimus superbus</name>
    <dbReference type="NCBI Taxonomy" id="310955"/>
    <lineage>
        <taxon>Eukaryota</taxon>
        <taxon>Metazoa</taxon>
        <taxon>Ecdysozoa</taxon>
        <taxon>Nematoda</taxon>
        <taxon>Chromadorea</taxon>
        <taxon>Rhabditida</taxon>
        <taxon>Tylenchina</taxon>
        <taxon>Panagrolaimomorpha</taxon>
        <taxon>Panagrolaimoidea</taxon>
        <taxon>Panagrolaimidae</taxon>
        <taxon>Panagrolaimus</taxon>
    </lineage>
</organism>
<dbReference type="WBParaSite" id="PSU_v2.g2934.t1">
    <property type="protein sequence ID" value="PSU_v2.g2934.t1"/>
    <property type="gene ID" value="PSU_v2.g2934"/>
</dbReference>
<dbReference type="Proteomes" id="UP000887577">
    <property type="component" value="Unplaced"/>
</dbReference>
<name>A0A914YRY1_9BILA</name>